<keyword evidence="1" id="KW-0812">Transmembrane</keyword>
<comment type="caution">
    <text evidence="2">The sequence shown here is derived from an EMBL/GenBank/DDBJ whole genome shotgun (WGS) entry which is preliminary data.</text>
</comment>
<reference evidence="2" key="2">
    <citation type="submission" date="2021-04" db="EMBL/GenBank/DDBJ databases">
        <authorList>
            <person name="Gilroy R."/>
        </authorList>
    </citation>
    <scope>NUCLEOTIDE SEQUENCE</scope>
    <source>
        <strain evidence="2">CHK188-4685</strain>
    </source>
</reference>
<dbReference type="Pfam" id="PF07963">
    <property type="entry name" value="N_methyl"/>
    <property type="match status" value="1"/>
</dbReference>
<organism evidence="2 3">
    <name type="scientific">Candidatus Enterocloster faecavium</name>
    <dbReference type="NCBI Taxonomy" id="2838560"/>
    <lineage>
        <taxon>Bacteria</taxon>
        <taxon>Bacillati</taxon>
        <taxon>Bacillota</taxon>
        <taxon>Clostridia</taxon>
        <taxon>Lachnospirales</taxon>
        <taxon>Lachnospiraceae</taxon>
        <taxon>Enterocloster</taxon>
    </lineage>
</organism>
<evidence type="ECO:0000313" key="3">
    <source>
        <dbReference type="Proteomes" id="UP000886804"/>
    </source>
</evidence>
<keyword evidence="1" id="KW-0472">Membrane</keyword>
<dbReference type="NCBIfam" id="TIGR02532">
    <property type="entry name" value="IV_pilin_GFxxxE"/>
    <property type="match status" value="1"/>
</dbReference>
<dbReference type="InterPro" id="IPR045584">
    <property type="entry name" value="Pilin-like"/>
</dbReference>
<accession>A0A9D2LA95</accession>
<protein>
    <submittedName>
        <fullName evidence="2">Prepilin-type N-terminal cleavage/methylation domain-containing protein</fullName>
    </submittedName>
</protein>
<feature type="transmembrane region" description="Helical" evidence="1">
    <location>
        <begin position="12"/>
        <end position="34"/>
    </location>
</feature>
<dbReference type="EMBL" id="DWYS01000167">
    <property type="protein sequence ID" value="HJB08893.1"/>
    <property type="molecule type" value="Genomic_DNA"/>
</dbReference>
<dbReference type="Gene3D" id="3.30.700.10">
    <property type="entry name" value="Glycoprotein, Type 4 Pilin"/>
    <property type="match status" value="1"/>
</dbReference>
<proteinExistence type="predicted"/>
<keyword evidence="1" id="KW-1133">Transmembrane helix</keyword>
<dbReference type="AlphaFoldDB" id="A0A9D2LA95"/>
<dbReference type="SUPFAM" id="SSF54523">
    <property type="entry name" value="Pili subunits"/>
    <property type="match status" value="1"/>
</dbReference>
<dbReference type="InterPro" id="IPR012902">
    <property type="entry name" value="N_methyl_site"/>
</dbReference>
<dbReference type="Proteomes" id="UP000886804">
    <property type="component" value="Unassembled WGS sequence"/>
</dbReference>
<name>A0A9D2LA95_9FIRM</name>
<sequence>MKKRGEDHQEKGYTLLELVVVLSILVILVCVAVPETKALLQSARRSAAAEEAQLAADGVRWYLDEKQRKGKLKTKDLFPLIGLELDQPGNVLEEYLGPGQPGARIETVAVDLSTGGLKQLTYGNPYVRVRLTWDEAGNMKIEYPGQEL</sequence>
<evidence type="ECO:0000313" key="2">
    <source>
        <dbReference type="EMBL" id="HJB08893.1"/>
    </source>
</evidence>
<gene>
    <name evidence="2" type="ORF">H9716_13705</name>
</gene>
<reference evidence="2" key="1">
    <citation type="journal article" date="2021" name="PeerJ">
        <title>Extensive microbial diversity within the chicken gut microbiome revealed by metagenomics and culture.</title>
        <authorList>
            <person name="Gilroy R."/>
            <person name="Ravi A."/>
            <person name="Getino M."/>
            <person name="Pursley I."/>
            <person name="Horton D.L."/>
            <person name="Alikhan N.F."/>
            <person name="Baker D."/>
            <person name="Gharbi K."/>
            <person name="Hall N."/>
            <person name="Watson M."/>
            <person name="Adriaenssens E.M."/>
            <person name="Foster-Nyarko E."/>
            <person name="Jarju S."/>
            <person name="Secka A."/>
            <person name="Antonio M."/>
            <person name="Oren A."/>
            <person name="Chaudhuri R.R."/>
            <person name="La Ragione R."/>
            <person name="Hildebrand F."/>
            <person name="Pallen M.J."/>
        </authorList>
    </citation>
    <scope>NUCLEOTIDE SEQUENCE</scope>
    <source>
        <strain evidence="2">CHK188-4685</strain>
    </source>
</reference>
<evidence type="ECO:0000256" key="1">
    <source>
        <dbReference type="SAM" id="Phobius"/>
    </source>
</evidence>